<proteinExistence type="predicted"/>
<dbReference type="AlphaFoldDB" id="A0A9D9IBP1"/>
<reference evidence="3" key="2">
    <citation type="journal article" date="2021" name="PeerJ">
        <title>Extensive microbial diversity within the chicken gut microbiome revealed by metagenomics and culture.</title>
        <authorList>
            <person name="Gilroy R."/>
            <person name="Ravi A."/>
            <person name="Getino M."/>
            <person name="Pursley I."/>
            <person name="Horton D.L."/>
            <person name="Alikhan N.F."/>
            <person name="Baker D."/>
            <person name="Gharbi K."/>
            <person name="Hall N."/>
            <person name="Watson M."/>
            <person name="Adriaenssens E.M."/>
            <person name="Foster-Nyarko E."/>
            <person name="Jarju S."/>
            <person name="Secka A."/>
            <person name="Antonio M."/>
            <person name="Oren A."/>
            <person name="Chaudhuri R.R."/>
            <person name="La Ragione R."/>
            <person name="Hildebrand F."/>
            <person name="Pallen M.J."/>
        </authorList>
    </citation>
    <scope>NUCLEOTIDE SEQUENCE</scope>
    <source>
        <strain evidence="3">14700</strain>
    </source>
</reference>
<gene>
    <name evidence="3" type="ORF">IAA72_07685</name>
</gene>
<dbReference type="PANTHER" id="PTHR33295:SF18">
    <property type="entry name" value="AAA+ ATPASE DOMAIN-CONTAINING PROTEIN"/>
    <property type="match status" value="1"/>
</dbReference>
<dbReference type="SUPFAM" id="SSF52540">
    <property type="entry name" value="P-loop containing nucleoside triphosphate hydrolases"/>
    <property type="match status" value="1"/>
</dbReference>
<protein>
    <submittedName>
        <fullName evidence="3">AAA family ATPase</fullName>
    </submittedName>
</protein>
<reference evidence="3" key="1">
    <citation type="submission" date="2020-10" db="EMBL/GenBank/DDBJ databases">
        <authorList>
            <person name="Gilroy R."/>
        </authorList>
    </citation>
    <scope>NUCLEOTIDE SEQUENCE</scope>
    <source>
        <strain evidence="3">14700</strain>
    </source>
</reference>
<dbReference type="InterPro" id="IPR027417">
    <property type="entry name" value="P-loop_NTPase"/>
</dbReference>
<evidence type="ECO:0000313" key="4">
    <source>
        <dbReference type="Proteomes" id="UP000810292"/>
    </source>
</evidence>
<evidence type="ECO:0000259" key="2">
    <source>
        <dbReference type="Pfam" id="PF20586"/>
    </source>
</evidence>
<dbReference type="PANTHER" id="PTHR33295">
    <property type="entry name" value="ATPASE"/>
    <property type="match status" value="1"/>
</dbReference>
<dbReference type="InterPro" id="IPR046738">
    <property type="entry name" value="DUF6788"/>
</dbReference>
<evidence type="ECO:0000259" key="1">
    <source>
        <dbReference type="Pfam" id="PF13173"/>
    </source>
</evidence>
<dbReference type="Proteomes" id="UP000810292">
    <property type="component" value="Unassembled WGS sequence"/>
</dbReference>
<comment type="caution">
    <text evidence="3">The sequence shown here is derived from an EMBL/GenBank/DDBJ whole genome shotgun (WGS) entry which is preliminary data.</text>
</comment>
<dbReference type="EMBL" id="JADIMF010000125">
    <property type="protein sequence ID" value="MBO8469649.1"/>
    <property type="molecule type" value="Genomic_DNA"/>
</dbReference>
<accession>A0A9D9IBP1</accession>
<name>A0A9D9IBP1_9SPIO</name>
<feature type="domain" description="AAA" evidence="1">
    <location>
        <begin position="119"/>
        <end position="244"/>
    </location>
</feature>
<dbReference type="Pfam" id="PF13173">
    <property type="entry name" value="AAA_14"/>
    <property type="match status" value="1"/>
</dbReference>
<dbReference type="InterPro" id="IPR041682">
    <property type="entry name" value="AAA_14"/>
</dbReference>
<sequence>MLIEEIRKDISRLPKGSISEKHINGKTYYYQRWREDGQLREKYVPYGSLDTIREGIRERKELETELKAMTQKRTIDDYLFSSAIRIGDELKAFTSSVMRMRKRSLFSGLREFIYGDYPDKVLILYGLRRTGKTTMIRQLISEMTEADFSKTAYMQILPSCTLADISRDLHQLEKNGYKYVFIDEVTLLSDFIEGAALFSDIFASSGMKIVLSGTDSLGFMFAEDDELYDRCYMIHTTFIPYREFSFVLGIDSIDEYIRYGGTMSISGYDYNHGLVFRTKSSTDEYIDTAIARNIQHSLIGYQNGNHFRALEELFQKDELTSAINRVVEDMNHRFTIEVLTRDFISSDLSLSSKNLIKDRSNPNSILEEIDIKAVTERLRKMLEIRNSDEQTVEISDIHTREIKEYLEILDLIEEIDVVDIEGVKRKRIIFTQPGLRYAQVESLIKSLVEDNEMKQLSLIERKSILERIRNEVKGRMLEDIILLESKHAYPDCSVFVLQFAIGEFDMVIADSENCTCRIFEIKHSKEIHPSQYKHLIDPEKCRLTEHRFGTITGKYVLYRGTETVIDDIHYMNSEEYLKSLHD</sequence>
<organism evidence="3 4">
    <name type="scientific">Candidatus Ornithospirochaeta stercoravium</name>
    <dbReference type="NCBI Taxonomy" id="2840897"/>
    <lineage>
        <taxon>Bacteria</taxon>
        <taxon>Pseudomonadati</taxon>
        <taxon>Spirochaetota</taxon>
        <taxon>Spirochaetia</taxon>
        <taxon>Spirochaetales</taxon>
        <taxon>Spirochaetaceae</taxon>
        <taxon>Spirochaetaceae incertae sedis</taxon>
        <taxon>Candidatus Ornithospirochaeta</taxon>
    </lineage>
</organism>
<dbReference type="Pfam" id="PF20586">
    <property type="entry name" value="DUF6788"/>
    <property type="match status" value="1"/>
</dbReference>
<feature type="domain" description="DUF6788" evidence="2">
    <location>
        <begin position="3"/>
        <end position="54"/>
    </location>
</feature>
<evidence type="ECO:0000313" key="3">
    <source>
        <dbReference type="EMBL" id="MBO8469649.1"/>
    </source>
</evidence>